<dbReference type="GeneID" id="39580816"/>
<keyword evidence="4 8" id="KW-0479">Metal-binding</keyword>
<evidence type="ECO:0000313" key="10">
    <source>
        <dbReference type="EMBL" id="ROT36739.1"/>
    </source>
</evidence>
<dbReference type="Pfam" id="PF00067">
    <property type="entry name" value="p450"/>
    <property type="match status" value="1"/>
</dbReference>
<dbReference type="InterPro" id="IPR002401">
    <property type="entry name" value="Cyt_P450_E_grp-I"/>
</dbReference>
<evidence type="ECO:0000256" key="7">
    <source>
        <dbReference type="ARBA" id="ARBA00023033"/>
    </source>
</evidence>
<dbReference type="GO" id="GO:0004497">
    <property type="term" value="F:monooxygenase activity"/>
    <property type="evidence" value="ECO:0007669"/>
    <property type="project" value="UniProtKB-KW"/>
</dbReference>
<dbReference type="PANTHER" id="PTHR24305:SF187">
    <property type="entry name" value="P450, PUTATIVE (EUROFUNG)-RELATED"/>
    <property type="match status" value="1"/>
</dbReference>
<dbReference type="PANTHER" id="PTHR24305">
    <property type="entry name" value="CYTOCHROME P450"/>
    <property type="match status" value="1"/>
</dbReference>
<dbReference type="GO" id="GO:0005506">
    <property type="term" value="F:iron ion binding"/>
    <property type="evidence" value="ECO:0007669"/>
    <property type="project" value="InterPro"/>
</dbReference>
<dbReference type="GO" id="GO:0016705">
    <property type="term" value="F:oxidoreductase activity, acting on paired donors, with incorporation or reduction of molecular oxygen"/>
    <property type="evidence" value="ECO:0007669"/>
    <property type="project" value="InterPro"/>
</dbReference>
<comment type="cofactor">
    <cofactor evidence="1 8">
        <name>heme</name>
        <dbReference type="ChEBI" id="CHEBI:30413"/>
    </cofactor>
</comment>
<proteinExistence type="inferred from homology"/>
<keyword evidence="11" id="KW-1185">Reference proteome</keyword>
<evidence type="ECO:0000256" key="8">
    <source>
        <dbReference type="PIRSR" id="PIRSR602401-1"/>
    </source>
</evidence>
<dbReference type="Proteomes" id="UP000272025">
    <property type="component" value="Unassembled WGS sequence"/>
</dbReference>
<dbReference type="InterPro" id="IPR050121">
    <property type="entry name" value="Cytochrome_P450_monoxygenase"/>
</dbReference>
<dbReference type="InterPro" id="IPR036396">
    <property type="entry name" value="Cyt_P450_sf"/>
</dbReference>
<reference evidence="10 11" key="1">
    <citation type="journal article" date="2018" name="Mol. Ecol.">
        <title>The obligate alkalophilic soda-lake fungus Sodiomyces alkalinus has shifted to a protein diet.</title>
        <authorList>
            <person name="Grum-Grzhimaylo A.A."/>
            <person name="Falkoski D.L."/>
            <person name="van den Heuvel J."/>
            <person name="Valero-Jimenez C.A."/>
            <person name="Min B."/>
            <person name="Choi I.G."/>
            <person name="Lipzen A."/>
            <person name="Daum C.G."/>
            <person name="Aanen D.K."/>
            <person name="Tsang A."/>
            <person name="Henrissat B."/>
            <person name="Bilanenko E.N."/>
            <person name="de Vries R.P."/>
            <person name="van Kan J.A.L."/>
            <person name="Grigoriev I.V."/>
            <person name="Debets A.J.M."/>
        </authorList>
    </citation>
    <scope>NUCLEOTIDE SEQUENCE [LARGE SCALE GENOMIC DNA]</scope>
    <source>
        <strain evidence="10 11">F11</strain>
    </source>
</reference>
<accession>A0A3N2PQE9</accession>
<dbReference type="GO" id="GO:0020037">
    <property type="term" value="F:heme binding"/>
    <property type="evidence" value="ECO:0007669"/>
    <property type="project" value="InterPro"/>
</dbReference>
<dbReference type="OrthoDB" id="6692864at2759"/>
<keyword evidence="6 8" id="KW-0408">Iron</keyword>
<evidence type="ECO:0000256" key="2">
    <source>
        <dbReference type="ARBA" id="ARBA00010617"/>
    </source>
</evidence>
<keyword evidence="5" id="KW-0560">Oxidoreductase</keyword>
<dbReference type="PRINTS" id="PR00463">
    <property type="entry name" value="EP450I"/>
</dbReference>
<keyword evidence="3 8" id="KW-0349">Heme</keyword>
<keyword evidence="9" id="KW-0812">Transmembrane</keyword>
<evidence type="ECO:0000256" key="6">
    <source>
        <dbReference type="ARBA" id="ARBA00023004"/>
    </source>
</evidence>
<dbReference type="AlphaFoldDB" id="A0A3N2PQE9"/>
<name>A0A3N2PQE9_SODAK</name>
<dbReference type="STRING" id="1314773.A0A3N2PQE9"/>
<evidence type="ECO:0000256" key="1">
    <source>
        <dbReference type="ARBA" id="ARBA00001971"/>
    </source>
</evidence>
<dbReference type="EMBL" id="ML119058">
    <property type="protein sequence ID" value="ROT36739.1"/>
    <property type="molecule type" value="Genomic_DNA"/>
</dbReference>
<evidence type="ECO:0000256" key="5">
    <source>
        <dbReference type="ARBA" id="ARBA00023002"/>
    </source>
</evidence>
<evidence type="ECO:0000256" key="4">
    <source>
        <dbReference type="ARBA" id="ARBA00022723"/>
    </source>
</evidence>
<dbReference type="InterPro" id="IPR001128">
    <property type="entry name" value="Cyt_P450"/>
</dbReference>
<organism evidence="10 11">
    <name type="scientific">Sodiomyces alkalinus (strain CBS 110278 / VKM F-3762 / F11)</name>
    <name type="common">Alkaliphilic filamentous fungus</name>
    <dbReference type="NCBI Taxonomy" id="1314773"/>
    <lineage>
        <taxon>Eukaryota</taxon>
        <taxon>Fungi</taxon>
        <taxon>Dikarya</taxon>
        <taxon>Ascomycota</taxon>
        <taxon>Pezizomycotina</taxon>
        <taxon>Sordariomycetes</taxon>
        <taxon>Hypocreomycetidae</taxon>
        <taxon>Glomerellales</taxon>
        <taxon>Plectosphaerellaceae</taxon>
        <taxon>Sodiomyces</taxon>
    </lineage>
</organism>
<gene>
    <name evidence="10" type="ORF">SODALDRAFT_334934</name>
</gene>
<evidence type="ECO:0000256" key="9">
    <source>
        <dbReference type="SAM" id="Phobius"/>
    </source>
</evidence>
<dbReference type="SUPFAM" id="SSF48264">
    <property type="entry name" value="Cytochrome P450"/>
    <property type="match status" value="1"/>
</dbReference>
<dbReference type="RefSeq" id="XP_028464545.1">
    <property type="nucleotide sequence ID" value="XM_028612338.1"/>
</dbReference>
<keyword evidence="7" id="KW-0503">Monooxygenase</keyword>
<evidence type="ECO:0000256" key="3">
    <source>
        <dbReference type="ARBA" id="ARBA00022617"/>
    </source>
</evidence>
<feature type="binding site" description="axial binding residue" evidence="8">
    <location>
        <position position="369"/>
    </location>
    <ligand>
        <name>heme</name>
        <dbReference type="ChEBI" id="CHEBI:30413"/>
    </ligand>
    <ligandPart>
        <name>Fe</name>
        <dbReference type="ChEBI" id="CHEBI:18248"/>
    </ligandPart>
</feature>
<keyword evidence="9" id="KW-1133">Transmembrane helix</keyword>
<comment type="similarity">
    <text evidence="2">Belongs to the cytochrome P450 family.</text>
</comment>
<dbReference type="Gene3D" id="1.10.630.10">
    <property type="entry name" value="Cytochrome P450"/>
    <property type="match status" value="1"/>
</dbReference>
<protein>
    <submittedName>
        <fullName evidence="10">Cytochrome P450</fullName>
    </submittedName>
</protein>
<keyword evidence="9" id="KW-0472">Membrane</keyword>
<sequence length="427" mass="49172">MHRQYGDFVRMGPNQISIVNLDVFNKIHGPQTRCSKKHAGTYDINRFRGEYNLDTLTDNALHRDRRKVWDQALNTKSLEGYESTTRAVIHDWLGRLDEVQGLPIDTSLYAKLIPFDNMGRVGFSTDFATVKEGREDRMLRMIEISFDVVARMGLVPWPLAFSQDLPRMGLQKEFEELAVRMTDMRIQADSEDKHDIMKFFLEDLHSEKPKTLKNINAVYADAAAVLIGATDTIACALGFLFYYLARDADLRQRLYDAIAPAYGKRTPGEFACIDLQAIEFLDAVINETLRMNTSVPINGPRNTPPEGVEVDGTYIPGNVSVYTPLHLYHRSPKYFVQPDEFIPERWTTRPELVLERRAFQPFHFGRYDCVGKRLARNVIRLTAAYTLWHYDFAFAPGEDGKDFESRAQWKAIVKPGKLECVFRKRER</sequence>
<feature type="transmembrane region" description="Helical" evidence="9">
    <location>
        <begin position="222"/>
        <end position="245"/>
    </location>
</feature>
<evidence type="ECO:0000313" key="11">
    <source>
        <dbReference type="Proteomes" id="UP000272025"/>
    </source>
</evidence>
<dbReference type="PRINTS" id="PR00385">
    <property type="entry name" value="P450"/>
</dbReference>